<evidence type="ECO:0000313" key="4">
    <source>
        <dbReference type="Proteomes" id="UP000251891"/>
    </source>
</evidence>
<protein>
    <submittedName>
        <fullName evidence="3">Uncharacterized protein</fullName>
    </submittedName>
</protein>
<dbReference type="Gene3D" id="1.10.10.10">
    <property type="entry name" value="Winged helix-like DNA-binding domain superfamily/Winged helix DNA-binding domain"/>
    <property type="match status" value="1"/>
</dbReference>
<keyword evidence="1" id="KW-0175">Coiled coil</keyword>
<dbReference type="OrthoDB" id="3483797at2"/>
<keyword evidence="4" id="KW-1185">Reference proteome</keyword>
<reference evidence="3 4" key="1">
    <citation type="submission" date="2018-06" db="EMBL/GenBank/DDBJ databases">
        <title>Actinomadura craniellae sp. nov. isolated from marine sponge Craniella sp.</title>
        <authorList>
            <person name="Li L."/>
            <person name="Xu Q.H."/>
            <person name="Lin H.W."/>
            <person name="Lu Y.H."/>
        </authorList>
    </citation>
    <scope>NUCLEOTIDE SEQUENCE [LARGE SCALE GENOMIC DNA]</scope>
    <source>
        <strain evidence="3 4">LHW63021</strain>
    </source>
</reference>
<feature type="coiled-coil region" evidence="1">
    <location>
        <begin position="64"/>
        <end position="100"/>
    </location>
</feature>
<dbReference type="RefSeq" id="WP_111866246.1">
    <property type="nucleotide sequence ID" value="NZ_QLYX01000004.1"/>
</dbReference>
<evidence type="ECO:0000256" key="1">
    <source>
        <dbReference type="SAM" id="Coils"/>
    </source>
</evidence>
<gene>
    <name evidence="3" type="ORF">DPM19_12045</name>
</gene>
<dbReference type="AlphaFoldDB" id="A0A365H8S5"/>
<feature type="region of interest" description="Disordered" evidence="2">
    <location>
        <begin position="1"/>
        <end position="56"/>
    </location>
</feature>
<name>A0A365H8S5_9ACTN</name>
<organism evidence="3 4">
    <name type="scientific">Actinomadura craniellae</name>
    <dbReference type="NCBI Taxonomy" id="2231787"/>
    <lineage>
        <taxon>Bacteria</taxon>
        <taxon>Bacillati</taxon>
        <taxon>Actinomycetota</taxon>
        <taxon>Actinomycetes</taxon>
        <taxon>Streptosporangiales</taxon>
        <taxon>Thermomonosporaceae</taxon>
        <taxon>Actinomadura</taxon>
    </lineage>
</organism>
<evidence type="ECO:0000313" key="3">
    <source>
        <dbReference type="EMBL" id="RAY15418.1"/>
    </source>
</evidence>
<evidence type="ECO:0000256" key="2">
    <source>
        <dbReference type="SAM" id="MobiDB-lite"/>
    </source>
</evidence>
<proteinExistence type="predicted"/>
<accession>A0A365H8S5</accession>
<feature type="compositionally biased region" description="Polar residues" evidence="2">
    <location>
        <begin position="41"/>
        <end position="56"/>
    </location>
</feature>
<dbReference type="EMBL" id="QLYX01000004">
    <property type="protein sequence ID" value="RAY15418.1"/>
    <property type="molecule type" value="Genomic_DNA"/>
</dbReference>
<dbReference type="InterPro" id="IPR036388">
    <property type="entry name" value="WH-like_DNA-bd_sf"/>
</dbReference>
<feature type="region of interest" description="Disordered" evidence="2">
    <location>
        <begin position="222"/>
        <end position="244"/>
    </location>
</feature>
<dbReference type="Proteomes" id="UP000251891">
    <property type="component" value="Unassembled WGS sequence"/>
</dbReference>
<sequence length="244" mass="24736">MAKTVTAKTTAKPAAKPAKSAVPAAEEAAATGTAEAALSPADSTPADSTPAVSAQTVQDAMRILTEEADRRATAEAQLQRAQAEEEARRAQAAAELKKARMVEDTRQALADLLGAVTTAYAAVVAGDTQTMTAGLEAIYTEVAAVRRASKVAPARTGTGTGGTVGGSQRNAPRPLRPEVTAHLNAHAGKEFTAGEIAKVLGRSSGAVANALDTLVKNGEAELTGEKPHRYRATAPATGTVADGA</sequence>
<feature type="compositionally biased region" description="Low complexity" evidence="2">
    <location>
        <begin position="1"/>
        <end position="37"/>
    </location>
</feature>
<feature type="region of interest" description="Disordered" evidence="2">
    <location>
        <begin position="153"/>
        <end position="174"/>
    </location>
</feature>
<comment type="caution">
    <text evidence="3">The sequence shown here is derived from an EMBL/GenBank/DDBJ whole genome shotgun (WGS) entry which is preliminary data.</text>
</comment>